<comment type="caution">
    <text evidence="2">The sequence shown here is derived from an EMBL/GenBank/DDBJ whole genome shotgun (WGS) entry which is preliminary data.</text>
</comment>
<accession>A0ABR8BXQ4</accession>
<evidence type="ECO:0000313" key="3">
    <source>
        <dbReference type="Proteomes" id="UP000606721"/>
    </source>
</evidence>
<name>A0ABR8BXQ4_APHFL</name>
<dbReference type="Proteomes" id="UP000606721">
    <property type="component" value="Unassembled WGS sequence"/>
</dbReference>
<evidence type="ECO:0000313" key="2">
    <source>
        <dbReference type="EMBL" id="MBD2278194.1"/>
    </source>
</evidence>
<dbReference type="EMBL" id="JACJQT010000015">
    <property type="protein sequence ID" value="MBD2278194.1"/>
    <property type="molecule type" value="Genomic_DNA"/>
</dbReference>
<evidence type="ECO:0000256" key="1">
    <source>
        <dbReference type="SAM" id="Coils"/>
    </source>
</evidence>
<sequence>MNTQLVESITQIILSLSPEERQLLESKINNVKLSSPLANSTQQDISDLEQKLKNFETKYQMSSSDFYQEFQAGKLGDEIDFFEWSVFYEMWTNAQNTIQINTNLIAS</sequence>
<keyword evidence="1" id="KW-0175">Coiled coil</keyword>
<keyword evidence="3" id="KW-1185">Reference proteome</keyword>
<proteinExistence type="predicted"/>
<organism evidence="2 3">
    <name type="scientific">Aphanizomenon flos-aquae FACHB-1040</name>
    <dbReference type="NCBI Taxonomy" id="2692887"/>
    <lineage>
        <taxon>Bacteria</taxon>
        <taxon>Bacillati</taxon>
        <taxon>Cyanobacteriota</taxon>
        <taxon>Cyanophyceae</taxon>
        <taxon>Nostocales</taxon>
        <taxon>Aphanizomenonaceae</taxon>
        <taxon>Aphanizomenon</taxon>
    </lineage>
</organism>
<gene>
    <name evidence="2" type="ORF">H6F99_07720</name>
</gene>
<feature type="coiled-coil region" evidence="1">
    <location>
        <begin position="38"/>
        <end position="65"/>
    </location>
</feature>
<dbReference type="RefSeq" id="WP_039205111.1">
    <property type="nucleotide sequence ID" value="NZ_JACJQT010000015.1"/>
</dbReference>
<protein>
    <submittedName>
        <fullName evidence="2">Uncharacterized protein</fullName>
    </submittedName>
</protein>
<reference evidence="2 3" key="1">
    <citation type="journal article" date="2020" name="ISME J.">
        <title>Comparative genomics reveals insights into cyanobacterial evolution and habitat adaptation.</title>
        <authorList>
            <person name="Chen M.Y."/>
            <person name="Teng W.K."/>
            <person name="Zhao L."/>
            <person name="Hu C.X."/>
            <person name="Zhou Y.K."/>
            <person name="Han B.P."/>
            <person name="Song L.R."/>
            <person name="Shu W.S."/>
        </authorList>
    </citation>
    <scope>NUCLEOTIDE SEQUENCE [LARGE SCALE GENOMIC DNA]</scope>
    <source>
        <strain evidence="2 3">FACHB-1040</strain>
    </source>
</reference>